<evidence type="ECO:0000256" key="3">
    <source>
        <dbReference type="ARBA" id="ARBA00022801"/>
    </source>
</evidence>
<sequence>MERITAALAALADSTADHIKQQFDELRDAYDDAARKKLLGPDGPEPFVVWQPEFDALVKSQIYPRRLSKILSVDLWRVFFVLGRGALAKRCYDIITTYVSKYDALDALALCRHLRPSDGQNSPSRGRNPSLDRDPIPDGEPELAIESIEGNVDSEPDFDYVSDHASGPPLLEERSRGNRKTTQSVPCSHRRESAETPRRARSQSNVSKASPELGRWASAKRRAGLHSQQGDSLKKKRRITPLPRDLFATEEQQHSALASRDSSSFEDADAIAAFPVDGILDAESGGRSQHSSPIPFAEHLTSRGSFSEFPDVQKLPSLLANTADAEPHGTVTVLGSLCSPLAEPSAVNESGSGPKAGVACGTVQDPPRDPLDAILTPSPSTAGRSFVQKTPYLSSTTIMHTLKSLAPGQQLNDLAINLVIHRLASRDPAVGVFDSLTVNAALRNPDARWCKGAFERLGRKTSVFIPIHINQHWVLFQYRTSADTLYFDSFLSLGLKEAATDLLFRFLDAVTISPRQSRSVPASQNCEQQTNSVDCGVHVLRNAECAIAQGLGRPSPVSADLVLSRKHYASICILPSYIPADGFQDTSTPACHRHLITYLSDVKSPPSTAFLRPFAQDVQARLGRLLAQRSKTELEIAAASRNLALLHMRHLGNYLLAMQTKSEVEGTKEDLTALDGCVNQVLQGLGKLMPRLGPAKTQQALVVDPDFATVMESLRSSSVLAQSYLHRHPPRVDPGLWLHVRVTLILVARAAASLEEKRASHVSANKEYMKALIDAAGGGLSDGVA</sequence>
<feature type="domain" description="Ubiquitin-like protease family profile" evidence="5">
    <location>
        <begin position="395"/>
        <end position="546"/>
    </location>
</feature>
<dbReference type="GO" id="GO:0006508">
    <property type="term" value="P:proteolysis"/>
    <property type="evidence" value="ECO:0007669"/>
    <property type="project" value="UniProtKB-KW"/>
</dbReference>
<feature type="region of interest" description="Disordered" evidence="4">
    <location>
        <begin position="115"/>
        <end position="141"/>
    </location>
</feature>
<reference evidence="6 7" key="1">
    <citation type="submission" date="2021-07" db="EMBL/GenBank/DDBJ databases">
        <title>Genome data of Colletotrichum spaethianum.</title>
        <authorList>
            <person name="Utami Y.D."/>
            <person name="Hiruma K."/>
        </authorList>
    </citation>
    <scope>NUCLEOTIDE SEQUENCE [LARGE SCALE GENOMIC DNA]</scope>
    <source>
        <strain evidence="6 7">MAFF 242679</strain>
    </source>
</reference>
<dbReference type="AlphaFoldDB" id="A0AA37M0F8"/>
<feature type="region of interest" description="Disordered" evidence="4">
    <location>
        <begin position="156"/>
        <end position="239"/>
    </location>
</feature>
<comment type="caution">
    <text evidence="6">The sequence shown here is derived from an EMBL/GenBank/DDBJ whole genome shotgun (WGS) entry which is preliminary data.</text>
</comment>
<comment type="similarity">
    <text evidence="1">Belongs to the peptidase C48 family.</text>
</comment>
<organism evidence="6 7">
    <name type="scientific">Colletotrichum liriopes</name>
    <dbReference type="NCBI Taxonomy" id="708192"/>
    <lineage>
        <taxon>Eukaryota</taxon>
        <taxon>Fungi</taxon>
        <taxon>Dikarya</taxon>
        <taxon>Ascomycota</taxon>
        <taxon>Pezizomycotina</taxon>
        <taxon>Sordariomycetes</taxon>
        <taxon>Hypocreomycetidae</taxon>
        <taxon>Glomerellales</taxon>
        <taxon>Glomerellaceae</taxon>
        <taxon>Colletotrichum</taxon>
        <taxon>Colletotrichum spaethianum species complex</taxon>
    </lineage>
</organism>
<evidence type="ECO:0000256" key="2">
    <source>
        <dbReference type="ARBA" id="ARBA00022670"/>
    </source>
</evidence>
<feature type="compositionally biased region" description="Polar residues" evidence="4">
    <location>
        <begin position="118"/>
        <end position="127"/>
    </location>
</feature>
<evidence type="ECO:0000313" key="6">
    <source>
        <dbReference type="EMBL" id="GJC90403.1"/>
    </source>
</evidence>
<evidence type="ECO:0000259" key="5">
    <source>
        <dbReference type="PROSITE" id="PS50600"/>
    </source>
</evidence>
<accession>A0AA37M0F8</accession>
<evidence type="ECO:0000256" key="4">
    <source>
        <dbReference type="SAM" id="MobiDB-lite"/>
    </source>
</evidence>
<name>A0AA37M0F8_9PEZI</name>
<keyword evidence="2" id="KW-0645">Protease</keyword>
<dbReference type="PROSITE" id="PS50600">
    <property type="entry name" value="ULP_PROTEASE"/>
    <property type="match status" value="1"/>
</dbReference>
<dbReference type="SUPFAM" id="SSF54001">
    <property type="entry name" value="Cysteine proteinases"/>
    <property type="match status" value="1"/>
</dbReference>
<dbReference type="Proteomes" id="UP001055172">
    <property type="component" value="Unassembled WGS sequence"/>
</dbReference>
<dbReference type="GO" id="GO:0008234">
    <property type="term" value="F:cysteine-type peptidase activity"/>
    <property type="evidence" value="ECO:0007669"/>
    <property type="project" value="InterPro"/>
</dbReference>
<dbReference type="GO" id="GO:0019783">
    <property type="term" value="F:ubiquitin-like protein peptidase activity"/>
    <property type="evidence" value="ECO:0007669"/>
    <property type="project" value="UniProtKB-ARBA"/>
</dbReference>
<dbReference type="InterPro" id="IPR003653">
    <property type="entry name" value="Peptidase_C48_C"/>
</dbReference>
<dbReference type="Gene3D" id="3.40.395.10">
    <property type="entry name" value="Adenoviral Proteinase, Chain A"/>
    <property type="match status" value="1"/>
</dbReference>
<evidence type="ECO:0000313" key="7">
    <source>
        <dbReference type="Proteomes" id="UP001055172"/>
    </source>
</evidence>
<dbReference type="Pfam" id="PF02902">
    <property type="entry name" value="Peptidase_C48"/>
    <property type="match status" value="1"/>
</dbReference>
<feature type="compositionally biased region" description="Basic and acidic residues" evidence="4">
    <location>
        <begin position="189"/>
        <end position="198"/>
    </location>
</feature>
<proteinExistence type="inferred from homology"/>
<protein>
    <recommendedName>
        <fullName evidence="5">Ubiquitin-like protease family profile domain-containing protein</fullName>
    </recommendedName>
</protein>
<keyword evidence="7" id="KW-1185">Reference proteome</keyword>
<dbReference type="EMBL" id="BPPX01000053">
    <property type="protein sequence ID" value="GJC90403.1"/>
    <property type="molecule type" value="Genomic_DNA"/>
</dbReference>
<keyword evidence="3" id="KW-0378">Hydrolase</keyword>
<gene>
    <name evidence="6" type="ORF">ColLi_13241</name>
</gene>
<dbReference type="InterPro" id="IPR038765">
    <property type="entry name" value="Papain-like_cys_pep_sf"/>
</dbReference>
<evidence type="ECO:0000256" key="1">
    <source>
        <dbReference type="ARBA" id="ARBA00005234"/>
    </source>
</evidence>